<gene>
    <name evidence="2" type="ORF">GALL_72970</name>
</gene>
<sequence>MSMMRCRIHKTTIALLLGLLSCFAQTAQSQTMAGPVQAPGNATPFDHSKTGFLLRDIHTTLRCEQCHVDGIFKNTPKDCGGCHAIGSRVGATPKPVNHVQTTQSCDTCHTSPTSFLVKSFNHVGMTNVAITNGCITCHNGQSFGVVSKPANHFPTLLPCESCHTSTNTFLSWRMDHTGLTSNCASCHSGQFPGVVSKPVAHIATTADCGVCHNTSTFLGSTYNHSTVVAGTCGTCHLGQQPGVKAQPAFHIPTLGAGNACDACHTATNTGGFTSFLGALYDHITPLSAGNCSTCHNGAYPGVLGKSSYALHVTTSAQCDTCHTSSNTSNFTTFLGVVYAHQPADVGNCSTCHNGTTATGKPANHVASAAQCDTCHTSATTANYTTWLGATVAHTAAFLGTSTCASCHNGVSATGKPAYHIPTTAGLDCGNSSCHTATNTSNYTTFFGATFTHVTITTRCDACHNGVSATGKSATHVSTVLDCVSCHTATNTANYTTFLGAVYTHNPNPPTPGTCASCHNGTTATGKPANHMVTTASCDACHTQANTGNFTTFLGATGAMAHTAAMAGTCASCHNGAGAKGLSTGHIPVAALSCDGCHAMYNGTTVTTFAPGTMNHALVTATRCDVCHGGAYTTQGLQYGGAQAKVSNHIPTTITAGLDCTTCHTSPTYTSSTGWLQEKMNHNNAQGGGGGGVYCVNCHLSGVTYLGSMQKKSHNGASTAKDCSSSSCHKPLGRTGTAYTVW</sequence>
<comment type="caution">
    <text evidence="2">The sequence shown here is derived from an EMBL/GenBank/DDBJ whole genome shotgun (WGS) entry which is preliminary data.</text>
</comment>
<protein>
    <submittedName>
        <fullName evidence="2">Class III cytochrome C family protein</fullName>
    </submittedName>
</protein>
<dbReference type="InterPro" id="IPR036280">
    <property type="entry name" value="Multihaem_cyt_sf"/>
</dbReference>
<name>A0A1J5T4D6_9ZZZZ</name>
<dbReference type="PANTHER" id="PTHR35038:SF6">
    <property type="entry name" value="SURFACE LOCALIZED DECAHEME CYTOCHROME C LIPOPROTEIN"/>
    <property type="match status" value="1"/>
</dbReference>
<dbReference type="PROSITE" id="PS51257">
    <property type="entry name" value="PROKAR_LIPOPROTEIN"/>
    <property type="match status" value="1"/>
</dbReference>
<dbReference type="PANTHER" id="PTHR35038">
    <property type="entry name" value="DISSIMILATORY SULFITE REDUCTASE SIRA"/>
    <property type="match status" value="1"/>
</dbReference>
<organism evidence="2">
    <name type="scientific">mine drainage metagenome</name>
    <dbReference type="NCBI Taxonomy" id="410659"/>
    <lineage>
        <taxon>unclassified sequences</taxon>
        <taxon>metagenomes</taxon>
        <taxon>ecological metagenomes</taxon>
    </lineage>
</organism>
<dbReference type="SUPFAM" id="SSF48695">
    <property type="entry name" value="Multiheme cytochromes"/>
    <property type="match status" value="3"/>
</dbReference>
<accession>A0A1J5T4D6</accession>
<dbReference type="InterPro" id="IPR051829">
    <property type="entry name" value="Multiheme_Cytochr_ET"/>
</dbReference>
<evidence type="ECO:0000313" key="2">
    <source>
        <dbReference type="EMBL" id="OIR11120.1"/>
    </source>
</evidence>
<dbReference type="GO" id="GO:0016491">
    <property type="term" value="F:oxidoreductase activity"/>
    <property type="evidence" value="ECO:0007669"/>
    <property type="project" value="TreeGrafter"/>
</dbReference>
<dbReference type="Gene3D" id="3.90.10.10">
    <property type="entry name" value="Cytochrome C3"/>
    <property type="match status" value="6"/>
</dbReference>
<dbReference type="AlphaFoldDB" id="A0A1J5T4D6"/>
<reference evidence="2" key="1">
    <citation type="submission" date="2016-10" db="EMBL/GenBank/DDBJ databases">
        <title>Sequence of Gallionella enrichment culture.</title>
        <authorList>
            <person name="Poehlein A."/>
            <person name="Muehling M."/>
            <person name="Daniel R."/>
        </authorList>
    </citation>
    <scope>NUCLEOTIDE SEQUENCE</scope>
</reference>
<proteinExistence type="predicted"/>
<keyword evidence="1" id="KW-0732">Signal</keyword>
<evidence type="ECO:0000256" key="1">
    <source>
        <dbReference type="ARBA" id="ARBA00022729"/>
    </source>
</evidence>
<dbReference type="EMBL" id="MLJW01000021">
    <property type="protein sequence ID" value="OIR11120.1"/>
    <property type="molecule type" value="Genomic_DNA"/>
</dbReference>